<protein>
    <submittedName>
        <fullName evidence="1">Uncharacterized protein</fullName>
    </submittedName>
</protein>
<dbReference type="AlphaFoldDB" id="A0A6M6JG50"/>
<accession>A0A6M6JG50</accession>
<sequence>MNPFASPLAAPGPADVDAWRSRWRAAGEALFPTLMTDPPSYAGAVETIGALAAELGRRRADLPALVAAMTDPDAFLAECGRRPSAVPATLLVGVACGMRERDLIAEEVRAGHRSAIERSRAAGEAWAVLGGPEAIEDVTGGASGVACCTHLHIPSGVEIRASVDAWSPEPYRIDVIEPGVLPPRGGSFTRREPWIAEFHRVRAEIGGSP</sequence>
<evidence type="ECO:0000313" key="2">
    <source>
        <dbReference type="Proteomes" id="UP000505377"/>
    </source>
</evidence>
<dbReference type="EMBL" id="CP053564">
    <property type="protein sequence ID" value="QJY46125.1"/>
    <property type="molecule type" value="Genomic_DNA"/>
</dbReference>
<gene>
    <name evidence="1" type="ORF">HOP40_10170</name>
</gene>
<organism evidence="1 2">
    <name type="scientific">Pseudonocardia broussonetiae</name>
    <dbReference type="NCBI Taxonomy" id="2736640"/>
    <lineage>
        <taxon>Bacteria</taxon>
        <taxon>Bacillati</taxon>
        <taxon>Actinomycetota</taxon>
        <taxon>Actinomycetes</taxon>
        <taxon>Pseudonocardiales</taxon>
        <taxon>Pseudonocardiaceae</taxon>
        <taxon>Pseudonocardia</taxon>
    </lineage>
</organism>
<keyword evidence="2" id="KW-1185">Reference proteome</keyword>
<reference evidence="1 2" key="1">
    <citation type="submission" date="2020-05" db="EMBL/GenBank/DDBJ databases">
        <authorList>
            <person name="Mo P."/>
        </authorList>
    </citation>
    <scope>NUCLEOTIDE SEQUENCE [LARGE SCALE GENOMIC DNA]</scope>
    <source>
        <strain evidence="1 2">Gen01</strain>
    </source>
</reference>
<name>A0A6M6JG50_9PSEU</name>
<dbReference type="KEGG" id="pbro:HOP40_10170"/>
<evidence type="ECO:0000313" key="1">
    <source>
        <dbReference type="EMBL" id="QJY46125.1"/>
    </source>
</evidence>
<proteinExistence type="predicted"/>
<dbReference type="RefSeq" id="WP_172157049.1">
    <property type="nucleotide sequence ID" value="NZ_CP053564.1"/>
</dbReference>
<dbReference type="Proteomes" id="UP000505377">
    <property type="component" value="Chromosome"/>
</dbReference>